<evidence type="ECO:0000313" key="1">
    <source>
        <dbReference type="EMBL" id="MBB6563608.1"/>
    </source>
</evidence>
<sequence length="56" mass="5938">MKPRHYALLIFAAILAPPALYFSGHAMAAGAVLLLTFVLEVIASVTTGKQGNDTEH</sequence>
<proteinExistence type="predicted"/>
<protein>
    <submittedName>
        <fullName evidence="1">Uncharacterized protein</fullName>
    </submittedName>
</protein>
<organism evidence="1 2">
    <name type="scientific">Acidovorax soli</name>
    <dbReference type="NCBI Taxonomy" id="592050"/>
    <lineage>
        <taxon>Bacteria</taxon>
        <taxon>Pseudomonadati</taxon>
        <taxon>Pseudomonadota</taxon>
        <taxon>Betaproteobacteria</taxon>
        <taxon>Burkholderiales</taxon>
        <taxon>Comamonadaceae</taxon>
        <taxon>Acidovorax</taxon>
    </lineage>
</organism>
<accession>A0A7X0UCY9</accession>
<dbReference type="AlphaFoldDB" id="A0A7X0UCY9"/>
<gene>
    <name evidence="1" type="ORF">HNP48_006332</name>
</gene>
<name>A0A7X0UCY9_9BURK</name>
<dbReference type="RefSeq" id="WP_184864818.1">
    <property type="nucleotide sequence ID" value="NZ_JACHLK010000021.1"/>
</dbReference>
<reference evidence="1 2" key="1">
    <citation type="submission" date="2020-08" db="EMBL/GenBank/DDBJ databases">
        <title>Functional genomics of gut bacteria from endangered species of beetles.</title>
        <authorList>
            <person name="Carlos-Shanley C."/>
        </authorList>
    </citation>
    <scope>NUCLEOTIDE SEQUENCE [LARGE SCALE GENOMIC DNA]</scope>
    <source>
        <strain evidence="1 2">S00198</strain>
    </source>
</reference>
<keyword evidence="2" id="KW-1185">Reference proteome</keyword>
<dbReference type="EMBL" id="JACHLK010000021">
    <property type="protein sequence ID" value="MBB6563608.1"/>
    <property type="molecule type" value="Genomic_DNA"/>
</dbReference>
<dbReference type="Proteomes" id="UP000575083">
    <property type="component" value="Unassembled WGS sequence"/>
</dbReference>
<comment type="caution">
    <text evidence="1">The sequence shown here is derived from an EMBL/GenBank/DDBJ whole genome shotgun (WGS) entry which is preliminary data.</text>
</comment>
<evidence type="ECO:0000313" key="2">
    <source>
        <dbReference type="Proteomes" id="UP000575083"/>
    </source>
</evidence>